<organism evidence="4 5">
    <name type="scientific">Streptococcus viridans</name>
    <dbReference type="NCBI Taxonomy" id="78535"/>
    <lineage>
        <taxon>Bacteria</taxon>
        <taxon>Bacillati</taxon>
        <taxon>Bacillota</taxon>
        <taxon>Bacilli</taxon>
        <taxon>Lactobacillales</taxon>
        <taxon>Streptococcaceae</taxon>
        <taxon>Streptococcus</taxon>
    </lineage>
</organism>
<reference evidence="4 5" key="1">
    <citation type="submission" date="2018-12" db="EMBL/GenBank/DDBJ databases">
        <authorList>
            <consortium name="Pathogen Informatics"/>
        </authorList>
    </citation>
    <scope>NUCLEOTIDE SEQUENCE [LARGE SCALE GENOMIC DNA]</scope>
    <source>
        <strain evidence="4 5">NCTC3166</strain>
    </source>
</reference>
<dbReference type="PROSITE" id="PS51186">
    <property type="entry name" value="GNAT"/>
    <property type="match status" value="1"/>
</dbReference>
<keyword evidence="2 4" id="KW-0012">Acyltransferase</keyword>
<dbReference type="EC" id="2.3.1.-" evidence="4"/>
<proteinExistence type="predicted"/>
<sequence>MLRNLLLTDVESLSQINEQALGYSFSTEKTAQQLAKLIQDSHHFFIGFEDSETQQLLGYVHAEVYQSLYSDPGFNVLALAVLPDQQGKGIGKILFQGLEEEAKRRGYAFIRLNSADYRTEAHAFYEHVGYSSDKLQKRFIKFF</sequence>
<dbReference type="InterPro" id="IPR000182">
    <property type="entry name" value="GNAT_dom"/>
</dbReference>
<dbReference type="CDD" id="cd04301">
    <property type="entry name" value="NAT_SF"/>
    <property type="match status" value="1"/>
</dbReference>
<dbReference type="InterPro" id="IPR050832">
    <property type="entry name" value="Bact_Acetyltransf"/>
</dbReference>
<evidence type="ECO:0000313" key="4">
    <source>
        <dbReference type="EMBL" id="VED67252.1"/>
    </source>
</evidence>
<gene>
    <name evidence="4" type="ORF">NCTC3166_01072</name>
</gene>
<feature type="domain" description="N-acetyltransferase" evidence="3">
    <location>
        <begin position="1"/>
        <end position="143"/>
    </location>
</feature>
<dbReference type="RefSeq" id="WP_126404255.1">
    <property type="nucleotide sequence ID" value="NZ_LR134266.1"/>
</dbReference>
<dbReference type="SUPFAM" id="SSF55729">
    <property type="entry name" value="Acyl-CoA N-acyltransferases (Nat)"/>
    <property type="match status" value="1"/>
</dbReference>
<evidence type="ECO:0000256" key="1">
    <source>
        <dbReference type="ARBA" id="ARBA00022679"/>
    </source>
</evidence>
<evidence type="ECO:0000313" key="5">
    <source>
        <dbReference type="Proteomes" id="UP000270025"/>
    </source>
</evidence>
<dbReference type="EMBL" id="LR134266">
    <property type="protein sequence ID" value="VED67252.1"/>
    <property type="molecule type" value="Genomic_DNA"/>
</dbReference>
<dbReference type="Gene3D" id="3.40.630.30">
    <property type="match status" value="1"/>
</dbReference>
<dbReference type="Proteomes" id="UP000270025">
    <property type="component" value="Chromosome"/>
</dbReference>
<keyword evidence="1 4" id="KW-0808">Transferase</keyword>
<protein>
    <submittedName>
        <fullName evidence="4">Phosphinothricin N-acetyltransferase</fullName>
        <ecNumber evidence="4">2.3.1.-</ecNumber>
    </submittedName>
</protein>
<accession>A0A447Z4P0</accession>
<evidence type="ECO:0000259" key="3">
    <source>
        <dbReference type="PROSITE" id="PS51186"/>
    </source>
</evidence>
<name>A0A447Z4P0_9STRE</name>
<dbReference type="InterPro" id="IPR016181">
    <property type="entry name" value="Acyl_CoA_acyltransferase"/>
</dbReference>
<evidence type="ECO:0000256" key="2">
    <source>
        <dbReference type="ARBA" id="ARBA00023315"/>
    </source>
</evidence>
<dbReference type="Pfam" id="PF00583">
    <property type="entry name" value="Acetyltransf_1"/>
    <property type="match status" value="1"/>
</dbReference>
<dbReference type="KEGG" id="svf:NCTC3166_01072"/>
<dbReference type="AlphaFoldDB" id="A0A447Z4P0"/>
<keyword evidence="5" id="KW-1185">Reference proteome</keyword>
<dbReference type="PANTHER" id="PTHR43877">
    <property type="entry name" value="AMINOALKYLPHOSPHONATE N-ACETYLTRANSFERASE-RELATED-RELATED"/>
    <property type="match status" value="1"/>
</dbReference>
<dbReference type="GO" id="GO:0016747">
    <property type="term" value="F:acyltransferase activity, transferring groups other than amino-acyl groups"/>
    <property type="evidence" value="ECO:0007669"/>
    <property type="project" value="InterPro"/>
</dbReference>